<feature type="transmembrane region" description="Helical" evidence="5">
    <location>
        <begin position="296"/>
        <end position="316"/>
    </location>
</feature>
<feature type="transmembrane region" description="Helical" evidence="5">
    <location>
        <begin position="322"/>
        <end position="345"/>
    </location>
</feature>
<evidence type="ECO:0000256" key="2">
    <source>
        <dbReference type="ARBA" id="ARBA00022692"/>
    </source>
</evidence>
<accession>A0A965GE68</accession>
<dbReference type="Pfam" id="PF00083">
    <property type="entry name" value="Sugar_tr"/>
    <property type="match status" value="1"/>
</dbReference>
<reference evidence="7" key="1">
    <citation type="submission" date="2018-10" db="EMBL/GenBank/DDBJ databases">
        <title>Iterative Subtractive Binning of Freshwater Chronoseries Metagenomes Recovers Nearly Complete Genomes from over Four Hundred Novel Species.</title>
        <authorList>
            <person name="Rodriguez-R L.M."/>
            <person name="Tsementzi D."/>
            <person name="Luo C."/>
            <person name="Konstantinidis K.T."/>
        </authorList>
    </citation>
    <scope>NUCLEOTIDE SEQUENCE</scope>
    <source>
        <strain evidence="7">WB5_2A_028</strain>
    </source>
</reference>
<feature type="transmembrane region" description="Helical" evidence="5">
    <location>
        <begin position="263"/>
        <end position="284"/>
    </location>
</feature>
<feature type="transmembrane region" description="Helical" evidence="5">
    <location>
        <begin position="48"/>
        <end position="68"/>
    </location>
</feature>
<keyword evidence="3 5" id="KW-1133">Transmembrane helix</keyword>
<feature type="transmembrane region" description="Helical" evidence="5">
    <location>
        <begin position="177"/>
        <end position="195"/>
    </location>
</feature>
<dbReference type="GO" id="GO:0016020">
    <property type="term" value="C:membrane"/>
    <property type="evidence" value="ECO:0007669"/>
    <property type="project" value="UniProtKB-SubCell"/>
</dbReference>
<comment type="subcellular location">
    <subcellularLocation>
        <location evidence="1">Membrane</location>
    </subcellularLocation>
</comment>
<sequence>MVTTERHSQQGKTLRKLAGAQTLSGLGVTGTFAAGSLLVVQISGSEALAGLVQTSTVVGAALLALPLANWTDKGGRRRSLGFGYFLGALGATMAFLGGVNRIFPLILIGAAMIGGASAAGYQARFAAVDLATSEHRASDLSKVVWASTVGSVLGPNLMEPAGEMAVAIGLPKLVGPYIVAIVMLFSAATLITLLLKPDPFLLAREERGEVYKREKRAFRKAFTTIRSIPQAWLALHAIVIGHITMVTIMVMTPVHMAHVDVSLRLIGLVISVHVLGMYALSPVVGKIVDRIGRLKTIMLGVLILLASAVISGLAYADAVVQLGIGLFLLGLGWSCTLIAGSTLLAESLPDEIKASGQGLSDLSMNGGGAIGGALAGLVIAFSSYGWLCAIMALPVLYLGAKAWSLRLK</sequence>
<proteinExistence type="predicted"/>
<feature type="transmembrane region" description="Helical" evidence="5">
    <location>
        <begin position="20"/>
        <end position="42"/>
    </location>
</feature>
<dbReference type="InterPro" id="IPR005828">
    <property type="entry name" value="MFS_sugar_transport-like"/>
</dbReference>
<feature type="domain" description="Major facilitator superfamily (MFS) profile" evidence="6">
    <location>
        <begin position="230"/>
        <end position="408"/>
    </location>
</feature>
<dbReference type="PANTHER" id="PTHR23534">
    <property type="entry name" value="MFS PERMEASE"/>
    <property type="match status" value="1"/>
</dbReference>
<dbReference type="Gene3D" id="1.20.1250.20">
    <property type="entry name" value="MFS general substrate transporter like domains"/>
    <property type="match status" value="1"/>
</dbReference>
<evidence type="ECO:0000256" key="1">
    <source>
        <dbReference type="ARBA" id="ARBA00004370"/>
    </source>
</evidence>
<gene>
    <name evidence="7" type="ORF">EBT44_06445</name>
</gene>
<comment type="caution">
    <text evidence="7">The sequence shown here is derived from an EMBL/GenBank/DDBJ whole genome shotgun (WGS) entry which is preliminary data.</text>
</comment>
<dbReference type="Proteomes" id="UP000740727">
    <property type="component" value="Unassembled WGS sequence"/>
</dbReference>
<dbReference type="PANTHER" id="PTHR23534:SF1">
    <property type="entry name" value="MAJOR FACILITATOR SUPERFAMILY PROTEIN"/>
    <property type="match status" value="1"/>
</dbReference>
<dbReference type="InterPro" id="IPR020846">
    <property type="entry name" value="MFS_dom"/>
</dbReference>
<dbReference type="PROSITE" id="PS50850">
    <property type="entry name" value="MFS"/>
    <property type="match status" value="1"/>
</dbReference>
<protein>
    <submittedName>
        <fullName evidence="7">MFS transporter</fullName>
    </submittedName>
</protein>
<organism evidence="7 8">
    <name type="scientific">Candidatus Fonsibacter lacus</name>
    <dbReference type="NCBI Taxonomy" id="2576439"/>
    <lineage>
        <taxon>Bacteria</taxon>
        <taxon>Pseudomonadati</taxon>
        <taxon>Pseudomonadota</taxon>
        <taxon>Alphaproteobacteria</taxon>
        <taxon>Candidatus Pelagibacterales</taxon>
        <taxon>Candidatus Pelagibacterales incertae sedis</taxon>
        <taxon>Candidatus Fonsibacter</taxon>
    </lineage>
</organism>
<evidence type="ECO:0000313" key="8">
    <source>
        <dbReference type="Proteomes" id="UP000740727"/>
    </source>
</evidence>
<dbReference type="EMBL" id="RFXN01000144">
    <property type="protein sequence ID" value="NBR94443.1"/>
    <property type="molecule type" value="Genomic_DNA"/>
</dbReference>
<dbReference type="InterPro" id="IPR036259">
    <property type="entry name" value="MFS_trans_sf"/>
</dbReference>
<evidence type="ECO:0000256" key="5">
    <source>
        <dbReference type="SAM" id="Phobius"/>
    </source>
</evidence>
<dbReference type="AlphaFoldDB" id="A0A965GE68"/>
<evidence type="ECO:0000259" key="6">
    <source>
        <dbReference type="PROSITE" id="PS50850"/>
    </source>
</evidence>
<evidence type="ECO:0000313" key="7">
    <source>
        <dbReference type="EMBL" id="NBR94443.1"/>
    </source>
</evidence>
<name>A0A965GE68_9PROT</name>
<dbReference type="Pfam" id="PF07690">
    <property type="entry name" value="MFS_1"/>
    <property type="match status" value="1"/>
</dbReference>
<keyword evidence="4 5" id="KW-0472">Membrane</keyword>
<evidence type="ECO:0000256" key="4">
    <source>
        <dbReference type="ARBA" id="ARBA00023136"/>
    </source>
</evidence>
<dbReference type="SUPFAM" id="SSF103473">
    <property type="entry name" value="MFS general substrate transporter"/>
    <property type="match status" value="1"/>
</dbReference>
<dbReference type="GO" id="GO:0022857">
    <property type="term" value="F:transmembrane transporter activity"/>
    <property type="evidence" value="ECO:0007669"/>
    <property type="project" value="InterPro"/>
</dbReference>
<keyword evidence="2 5" id="KW-0812">Transmembrane</keyword>
<evidence type="ECO:0000256" key="3">
    <source>
        <dbReference type="ARBA" id="ARBA00022989"/>
    </source>
</evidence>
<feature type="transmembrane region" description="Helical" evidence="5">
    <location>
        <begin position="80"/>
        <end position="96"/>
    </location>
</feature>
<feature type="transmembrane region" description="Helical" evidence="5">
    <location>
        <begin position="102"/>
        <end position="119"/>
    </location>
</feature>
<dbReference type="InterPro" id="IPR011701">
    <property type="entry name" value="MFS"/>
</dbReference>
<feature type="transmembrane region" description="Helical" evidence="5">
    <location>
        <begin position="231"/>
        <end position="251"/>
    </location>
</feature>
<feature type="transmembrane region" description="Helical" evidence="5">
    <location>
        <begin position="366"/>
        <end position="399"/>
    </location>
</feature>